<protein>
    <submittedName>
        <fullName evidence="1">Uncharacterized protein</fullName>
    </submittedName>
</protein>
<gene>
    <name evidence="1" type="ORF">PSON_ATCC_30995.1.T0950041</name>
</gene>
<name>A0A8S1Q3B1_9CILI</name>
<evidence type="ECO:0000313" key="1">
    <source>
        <dbReference type="EMBL" id="CAD8110072.1"/>
    </source>
</evidence>
<evidence type="ECO:0000313" key="2">
    <source>
        <dbReference type="Proteomes" id="UP000692954"/>
    </source>
</evidence>
<dbReference type="Proteomes" id="UP000692954">
    <property type="component" value="Unassembled WGS sequence"/>
</dbReference>
<accession>A0A8S1Q3B1</accession>
<reference evidence="1" key="1">
    <citation type="submission" date="2021-01" db="EMBL/GenBank/DDBJ databases">
        <authorList>
            <consortium name="Genoscope - CEA"/>
            <person name="William W."/>
        </authorList>
    </citation>
    <scope>NUCLEOTIDE SEQUENCE</scope>
</reference>
<dbReference type="AlphaFoldDB" id="A0A8S1Q3B1"/>
<keyword evidence="2" id="KW-1185">Reference proteome</keyword>
<dbReference type="OrthoDB" id="304064at2759"/>
<comment type="caution">
    <text evidence="1">The sequence shown here is derived from an EMBL/GenBank/DDBJ whole genome shotgun (WGS) entry which is preliminary data.</text>
</comment>
<dbReference type="EMBL" id="CAJJDN010000095">
    <property type="protein sequence ID" value="CAD8110072.1"/>
    <property type="molecule type" value="Genomic_DNA"/>
</dbReference>
<sequence length="306" mass="36967">MLPLMCATPYMNYPQLNLQQFYMLPQQQQYTIPIQMKETCDKACQFPEPLEQDAVTNNMEMIAEKELTSLLKFLSKHISLLQDYQFEEFVRDNLKTLSSFSKDIPNMIKKRYVQVNKTKEEMTKFIIRRCFLFIKSQIEYEEKEGVSAEERDRLFYHSFFSNDKQFMNTFKQESIDDMIPFRKDSKMKTMNETYLKKLFASQRFSNLYIQFLSQFQEICIHENDEKIDNMTKQIIKIIITRDFGKIKSYRRFPWKDHEVLKCEQRAKELYSKYSNYSKTNNNNNKYLSKLDSHTFDILDKFSESQE</sequence>
<organism evidence="1 2">
    <name type="scientific">Paramecium sonneborni</name>
    <dbReference type="NCBI Taxonomy" id="65129"/>
    <lineage>
        <taxon>Eukaryota</taxon>
        <taxon>Sar</taxon>
        <taxon>Alveolata</taxon>
        <taxon>Ciliophora</taxon>
        <taxon>Intramacronucleata</taxon>
        <taxon>Oligohymenophorea</taxon>
        <taxon>Peniculida</taxon>
        <taxon>Parameciidae</taxon>
        <taxon>Paramecium</taxon>
    </lineage>
</organism>
<proteinExistence type="predicted"/>